<dbReference type="GO" id="GO:0005794">
    <property type="term" value="C:Golgi apparatus"/>
    <property type="evidence" value="ECO:0007669"/>
    <property type="project" value="TreeGrafter"/>
</dbReference>
<dbReference type="STRING" id="121224.E0W385"/>
<keyword evidence="5 10" id="KW-0472">Membrane</keyword>
<dbReference type="GeneID" id="8236970"/>
<evidence type="ECO:0000256" key="5">
    <source>
        <dbReference type="ARBA" id="ARBA00023136"/>
    </source>
</evidence>
<dbReference type="EMBL" id="AAZO01007341">
    <property type="status" value="NOT_ANNOTATED_CDS"/>
    <property type="molecule type" value="Genomic_DNA"/>
</dbReference>
<dbReference type="HOGENOM" id="CLU_361052_0_0_1"/>
<evidence type="ECO:0000256" key="9">
    <source>
        <dbReference type="ARBA" id="ARBA00048048"/>
    </source>
</evidence>
<reference evidence="13" key="2">
    <citation type="submission" date="2007-04" db="EMBL/GenBank/DDBJ databases">
        <title>The genome of the human body louse.</title>
        <authorList>
            <consortium name="The Human Body Louse Genome Consortium"/>
            <person name="Kirkness E."/>
            <person name="Walenz B."/>
            <person name="Hass B."/>
            <person name="Bruggner R."/>
            <person name="Strausberg R."/>
        </authorList>
    </citation>
    <scope>NUCLEOTIDE SEQUENCE</scope>
    <source>
        <strain evidence="13">USDA</strain>
    </source>
</reference>
<feature type="compositionally biased region" description="Basic and acidic residues" evidence="11">
    <location>
        <begin position="392"/>
        <end position="420"/>
    </location>
</feature>
<evidence type="ECO:0000256" key="7">
    <source>
        <dbReference type="ARBA" id="ARBA00023288"/>
    </source>
</evidence>
<dbReference type="RefSeq" id="XP_002432829.1">
    <property type="nucleotide sequence ID" value="XM_002432784.1"/>
</dbReference>
<feature type="transmembrane region" description="Helical" evidence="10">
    <location>
        <begin position="207"/>
        <end position="226"/>
    </location>
</feature>
<dbReference type="Proteomes" id="UP000009046">
    <property type="component" value="Unassembled WGS sequence"/>
</dbReference>
<comment type="subcellular location">
    <subcellularLocation>
        <location evidence="1">Endomembrane system</location>
        <topology evidence="1">Multi-pass membrane protein</topology>
    </subcellularLocation>
</comment>
<evidence type="ECO:0000256" key="6">
    <source>
        <dbReference type="ARBA" id="ARBA00023139"/>
    </source>
</evidence>
<comment type="similarity">
    <text evidence="10">Belongs to the DHHC palmitoyltransferase family.</text>
</comment>
<feature type="transmembrane region" description="Helical" evidence="10">
    <location>
        <begin position="31"/>
        <end position="49"/>
    </location>
</feature>
<dbReference type="eggNOG" id="KOG1311">
    <property type="taxonomic scope" value="Eukaryota"/>
</dbReference>
<evidence type="ECO:0000259" key="12">
    <source>
        <dbReference type="Pfam" id="PF01529"/>
    </source>
</evidence>
<dbReference type="AlphaFoldDB" id="E0W385"/>
<feature type="transmembrane region" description="Helical" evidence="10">
    <location>
        <begin position="163"/>
        <end position="187"/>
    </location>
</feature>
<sequence>MSRITRKWELFPGRSKFCCDGRIMMAPNTGIFYVTVCLIMGTCGLFFVFDCPFLAIRVSPVIPVISGLLFLFTMSALLRTSFSDPGVIPRATADEAALFDKPPPRTKEILIKGQPVKLKYCFTCKIFRPPRASHCSLCDNCVDRFDHHCPWVGNCVGRRNYRYFYMFITSLAFLCVFIFACVITHLIMITRDDKPFIDAIKDSPASIVIAIVCFFSVWSVLGLAGFHTYLASSNQTTNEDIKGSFSSKRGQEGFNPYSEGNVCSNCFHVLCGPVPPSLLDRRGIVTEDMMVESNKQNDSAHSRSQYGAVKSQPMNGGGVFPSLNDACGTPNPLQQQCKPSNIYNLQQNSSLLSHQNNNSANGEFIYPNIANNLTNLKLMNMTRPEMVQQTLKNHEREPVPEREKHKSKEIGSVETLDGKSDAAVGESGKRSWDSDAPNVIRYQRFYPNFASSVQDFRGLQLAGYHQNEYQPRTTEKGILEPNTYVESRSFDKCSTDYDSRNGGGRKSESSSRHFPERSTGKLGAYTIPRKTNQYRKLMIVPNDDDAASNGTKNSNDVRSPFKIAQSEHFTLLNTQKSNYGPGTFQSLVNNPYGPPFHLLPRGYYIPDTQTTTFRKELSMVRPIGGVGDQLSNVETSKFEKSFFGQNQFYPVMSPYKTLMLPFETWTTDSRTTYVREQNRNYFVKQRKETGYYNGGNVERHRRDEFVEDVSQRIERDRCFSKKESTGERAVDINERQSDEKICETMTSSPSAAEVTDDVNAEGNDDVTNVDNKHSV</sequence>
<accession>E0W385</accession>
<keyword evidence="6" id="KW-0564">Palmitate</keyword>
<proteinExistence type="inferred from homology"/>
<dbReference type="InParanoid" id="E0W385"/>
<keyword evidence="7" id="KW-0449">Lipoprotein</keyword>
<evidence type="ECO:0000256" key="2">
    <source>
        <dbReference type="ARBA" id="ARBA00022679"/>
    </source>
</evidence>
<protein>
    <recommendedName>
        <fullName evidence="10">Palmitoyltransferase</fullName>
        <ecNumber evidence="10">2.3.1.225</ecNumber>
    </recommendedName>
</protein>
<evidence type="ECO:0000256" key="10">
    <source>
        <dbReference type="RuleBase" id="RU079119"/>
    </source>
</evidence>
<gene>
    <name evidence="14" type="primary">8236970</name>
    <name evidence="13" type="ORF">Phum_PHUM602110</name>
</gene>
<dbReference type="PANTHER" id="PTHR22883">
    <property type="entry name" value="ZINC FINGER DHHC DOMAIN CONTAINING PROTEIN"/>
    <property type="match status" value="1"/>
</dbReference>
<dbReference type="EMBL" id="AAZO01007340">
    <property type="status" value="NOT_ANNOTATED_CDS"/>
    <property type="molecule type" value="Genomic_DNA"/>
</dbReference>
<reference evidence="13" key="1">
    <citation type="submission" date="2007-04" db="EMBL/GenBank/DDBJ databases">
        <title>Annotation of Pediculus humanus corporis strain USDA.</title>
        <authorList>
            <person name="Kirkness E."/>
            <person name="Hannick L."/>
            <person name="Hass B."/>
            <person name="Bruggner R."/>
            <person name="Lawson D."/>
            <person name="Bidwell S."/>
            <person name="Joardar V."/>
            <person name="Caler E."/>
            <person name="Walenz B."/>
            <person name="Inman J."/>
            <person name="Schobel S."/>
            <person name="Galinsky K."/>
            <person name="Amedeo P."/>
            <person name="Strausberg R."/>
        </authorList>
    </citation>
    <scope>NUCLEOTIDE SEQUENCE</scope>
    <source>
        <strain evidence="13">USDA</strain>
    </source>
</reference>
<evidence type="ECO:0000256" key="4">
    <source>
        <dbReference type="ARBA" id="ARBA00022989"/>
    </source>
</evidence>
<evidence type="ECO:0000256" key="3">
    <source>
        <dbReference type="ARBA" id="ARBA00022692"/>
    </source>
</evidence>
<evidence type="ECO:0000256" key="1">
    <source>
        <dbReference type="ARBA" id="ARBA00004127"/>
    </source>
</evidence>
<keyword evidence="4 10" id="KW-1133">Transmembrane helix</keyword>
<feature type="region of interest" description="Disordered" evidence="11">
    <location>
        <begin position="391"/>
        <end position="433"/>
    </location>
</feature>
<dbReference type="EC" id="2.3.1.225" evidence="10"/>
<organism>
    <name type="scientific">Pediculus humanus subsp. corporis</name>
    <name type="common">Body louse</name>
    <dbReference type="NCBI Taxonomy" id="121224"/>
    <lineage>
        <taxon>Eukaryota</taxon>
        <taxon>Metazoa</taxon>
        <taxon>Ecdysozoa</taxon>
        <taxon>Arthropoda</taxon>
        <taxon>Hexapoda</taxon>
        <taxon>Insecta</taxon>
        <taxon>Pterygota</taxon>
        <taxon>Neoptera</taxon>
        <taxon>Paraneoptera</taxon>
        <taxon>Psocodea</taxon>
        <taxon>Troctomorpha</taxon>
        <taxon>Phthiraptera</taxon>
        <taxon>Anoplura</taxon>
        <taxon>Pediculidae</taxon>
        <taxon>Pediculus</taxon>
    </lineage>
</organism>
<feature type="compositionally biased region" description="Acidic residues" evidence="11">
    <location>
        <begin position="754"/>
        <end position="764"/>
    </location>
</feature>
<dbReference type="PANTHER" id="PTHR22883:SF43">
    <property type="entry name" value="PALMITOYLTRANSFERASE APP"/>
    <property type="match status" value="1"/>
</dbReference>
<evidence type="ECO:0000313" key="14">
    <source>
        <dbReference type="EnsemblMetazoa" id="PHUM602110-PA"/>
    </source>
</evidence>
<keyword evidence="8 10" id="KW-0012">Acyltransferase</keyword>
<name>E0W385_PEDHC</name>
<dbReference type="CTD" id="8236970"/>
<keyword evidence="2 10" id="KW-0808">Transferase</keyword>
<feature type="region of interest" description="Disordered" evidence="11">
    <location>
        <begin position="490"/>
        <end position="527"/>
    </location>
</feature>
<dbReference type="VEuPathDB" id="VectorBase:PHUM602110"/>
<dbReference type="GO" id="GO:0019706">
    <property type="term" value="F:protein-cysteine S-palmitoyltransferase activity"/>
    <property type="evidence" value="ECO:0007669"/>
    <property type="project" value="UniProtKB-EC"/>
</dbReference>
<evidence type="ECO:0000256" key="8">
    <source>
        <dbReference type="ARBA" id="ARBA00023315"/>
    </source>
</evidence>
<keyword evidence="3 10" id="KW-0812">Transmembrane</keyword>
<dbReference type="EnsemblMetazoa" id="PHUM602110-RA">
    <property type="protein sequence ID" value="PHUM602110-PA"/>
    <property type="gene ID" value="PHUM602110"/>
</dbReference>
<comment type="catalytic activity">
    <reaction evidence="9 10">
        <text>L-cysteinyl-[protein] + hexadecanoyl-CoA = S-hexadecanoyl-L-cysteinyl-[protein] + CoA</text>
        <dbReference type="Rhea" id="RHEA:36683"/>
        <dbReference type="Rhea" id="RHEA-COMP:10131"/>
        <dbReference type="Rhea" id="RHEA-COMP:11032"/>
        <dbReference type="ChEBI" id="CHEBI:29950"/>
        <dbReference type="ChEBI" id="CHEBI:57287"/>
        <dbReference type="ChEBI" id="CHEBI:57379"/>
        <dbReference type="ChEBI" id="CHEBI:74151"/>
        <dbReference type="EC" id="2.3.1.225"/>
    </reaction>
</comment>
<dbReference type="PROSITE" id="PS50216">
    <property type="entry name" value="DHHC"/>
    <property type="match status" value="1"/>
</dbReference>
<dbReference type="GO" id="GO:0005783">
    <property type="term" value="C:endoplasmic reticulum"/>
    <property type="evidence" value="ECO:0007669"/>
    <property type="project" value="TreeGrafter"/>
</dbReference>
<keyword evidence="13" id="KW-0560">Oxidoreductase</keyword>
<keyword evidence="15" id="KW-1185">Reference proteome</keyword>
<feature type="domain" description="Palmitoyltransferase DHHC" evidence="12">
    <location>
        <begin position="117"/>
        <end position="242"/>
    </location>
</feature>
<dbReference type="InterPro" id="IPR001594">
    <property type="entry name" value="Palmitoyltrfase_DHHC"/>
</dbReference>
<evidence type="ECO:0000256" key="11">
    <source>
        <dbReference type="SAM" id="MobiDB-lite"/>
    </source>
</evidence>
<dbReference type="GO" id="GO:0006612">
    <property type="term" value="P:protein targeting to membrane"/>
    <property type="evidence" value="ECO:0007669"/>
    <property type="project" value="TreeGrafter"/>
</dbReference>
<dbReference type="InterPro" id="IPR039859">
    <property type="entry name" value="PFA4/ZDH16/20/ERF2-like"/>
</dbReference>
<evidence type="ECO:0000313" key="15">
    <source>
        <dbReference type="Proteomes" id="UP000009046"/>
    </source>
</evidence>
<comment type="domain">
    <text evidence="10">The DHHC domain is required for palmitoyltransferase activity.</text>
</comment>
<dbReference type="KEGG" id="phu:Phum_PHUM602110"/>
<evidence type="ECO:0000313" key="13">
    <source>
        <dbReference type="EMBL" id="EEB20091.1"/>
    </source>
</evidence>
<feature type="compositionally biased region" description="Basic and acidic residues" evidence="11">
    <location>
        <begin position="490"/>
        <end position="519"/>
    </location>
</feature>
<dbReference type="GO" id="GO:0016491">
    <property type="term" value="F:oxidoreductase activity"/>
    <property type="evidence" value="ECO:0007669"/>
    <property type="project" value="UniProtKB-KW"/>
</dbReference>
<dbReference type="Pfam" id="PF01529">
    <property type="entry name" value="DHHC"/>
    <property type="match status" value="1"/>
</dbReference>
<feature type="transmembrane region" description="Helical" evidence="10">
    <location>
        <begin position="61"/>
        <end position="78"/>
    </location>
</feature>
<dbReference type="OrthoDB" id="4096362at2759"/>
<feature type="region of interest" description="Disordered" evidence="11">
    <location>
        <begin position="734"/>
        <end position="775"/>
    </location>
</feature>
<reference evidence="14" key="3">
    <citation type="submission" date="2020-05" db="UniProtKB">
        <authorList>
            <consortium name="EnsemblMetazoa"/>
        </authorList>
    </citation>
    <scope>IDENTIFICATION</scope>
    <source>
        <strain evidence="14">USDA</strain>
    </source>
</reference>
<dbReference type="EMBL" id="DS235882">
    <property type="protein sequence ID" value="EEB20091.1"/>
    <property type="molecule type" value="Genomic_DNA"/>
</dbReference>